<sequence length="61" mass="6783">MAEVKVLIDGEEVTLDQNGKSRNGTYEKYKEPEPYASAGPGESPLIVTVYRKPGWKPSQDK</sequence>
<evidence type="ECO:0000313" key="2">
    <source>
        <dbReference type="EMBL" id="KKL84573.1"/>
    </source>
</evidence>
<name>A0A0F9FE91_9ZZZZ</name>
<dbReference type="EMBL" id="LAZR01021664">
    <property type="protein sequence ID" value="KKL84573.1"/>
    <property type="molecule type" value="Genomic_DNA"/>
</dbReference>
<reference evidence="2" key="1">
    <citation type="journal article" date="2015" name="Nature">
        <title>Complex archaea that bridge the gap between prokaryotes and eukaryotes.</title>
        <authorList>
            <person name="Spang A."/>
            <person name="Saw J.H."/>
            <person name="Jorgensen S.L."/>
            <person name="Zaremba-Niedzwiedzka K."/>
            <person name="Martijn J."/>
            <person name="Lind A.E."/>
            <person name="van Eijk R."/>
            <person name="Schleper C."/>
            <person name="Guy L."/>
            <person name="Ettema T.J."/>
        </authorList>
    </citation>
    <scope>NUCLEOTIDE SEQUENCE</scope>
</reference>
<organism evidence="2">
    <name type="scientific">marine sediment metagenome</name>
    <dbReference type="NCBI Taxonomy" id="412755"/>
    <lineage>
        <taxon>unclassified sequences</taxon>
        <taxon>metagenomes</taxon>
        <taxon>ecological metagenomes</taxon>
    </lineage>
</organism>
<accession>A0A0F9FE91</accession>
<feature type="region of interest" description="Disordered" evidence="1">
    <location>
        <begin position="15"/>
        <end position="43"/>
    </location>
</feature>
<evidence type="ECO:0000256" key="1">
    <source>
        <dbReference type="SAM" id="MobiDB-lite"/>
    </source>
</evidence>
<gene>
    <name evidence="2" type="ORF">LCGC14_1963430</name>
</gene>
<comment type="caution">
    <text evidence="2">The sequence shown here is derived from an EMBL/GenBank/DDBJ whole genome shotgun (WGS) entry which is preliminary data.</text>
</comment>
<dbReference type="AlphaFoldDB" id="A0A0F9FE91"/>
<feature type="compositionally biased region" description="Polar residues" evidence="1">
    <location>
        <begin position="15"/>
        <end position="24"/>
    </location>
</feature>
<proteinExistence type="predicted"/>
<protein>
    <submittedName>
        <fullName evidence="2">Uncharacterized protein</fullName>
    </submittedName>
</protein>